<dbReference type="PANTHER" id="PTHR33677:SF3">
    <property type="entry name" value="COPPER-SENSING TRANSCRIPTIONAL REPRESSOR RICR"/>
    <property type="match status" value="1"/>
</dbReference>
<accession>A0A2T2WCM1</accession>
<evidence type="ECO:0000313" key="2">
    <source>
        <dbReference type="Proteomes" id="UP000241848"/>
    </source>
</evidence>
<dbReference type="InterPro" id="IPR003735">
    <property type="entry name" value="Metal_Tscrpt_repr"/>
</dbReference>
<dbReference type="PANTHER" id="PTHR33677">
    <property type="entry name" value="TRANSCRIPTIONAL REPRESSOR FRMR-RELATED"/>
    <property type="match status" value="1"/>
</dbReference>
<organism evidence="1 2">
    <name type="scientific">Sulfobacillus acidophilus</name>
    <dbReference type="NCBI Taxonomy" id="53633"/>
    <lineage>
        <taxon>Bacteria</taxon>
        <taxon>Bacillati</taxon>
        <taxon>Bacillota</taxon>
        <taxon>Clostridia</taxon>
        <taxon>Eubacteriales</taxon>
        <taxon>Clostridiales Family XVII. Incertae Sedis</taxon>
        <taxon>Sulfobacillus</taxon>
    </lineage>
</organism>
<dbReference type="Gene3D" id="1.20.58.1000">
    <property type="entry name" value="Metal-sensitive repressor, helix protomer"/>
    <property type="match status" value="1"/>
</dbReference>
<dbReference type="CDD" id="cd10148">
    <property type="entry name" value="CsoR-like_DUF156"/>
    <property type="match status" value="1"/>
</dbReference>
<reference evidence="1 2" key="1">
    <citation type="journal article" date="2014" name="BMC Genomics">
        <title>Comparison of environmental and isolate Sulfobacillus genomes reveals diverse carbon, sulfur, nitrogen, and hydrogen metabolisms.</title>
        <authorList>
            <person name="Justice N.B."/>
            <person name="Norman A."/>
            <person name="Brown C.T."/>
            <person name="Singh A."/>
            <person name="Thomas B.C."/>
            <person name="Banfield J.F."/>
        </authorList>
    </citation>
    <scope>NUCLEOTIDE SEQUENCE [LARGE SCALE GENOMIC DNA]</scope>
    <source>
        <strain evidence="1">AMDSBA3</strain>
    </source>
</reference>
<dbReference type="EMBL" id="PXYV01000101">
    <property type="protein sequence ID" value="PSR19983.1"/>
    <property type="molecule type" value="Genomic_DNA"/>
</dbReference>
<proteinExistence type="predicted"/>
<name>A0A2T2WCM1_9FIRM</name>
<dbReference type="AlphaFoldDB" id="A0A2T2WCM1"/>
<dbReference type="GO" id="GO:0046872">
    <property type="term" value="F:metal ion binding"/>
    <property type="evidence" value="ECO:0007669"/>
    <property type="project" value="InterPro"/>
</dbReference>
<gene>
    <name evidence="1" type="ORF">C7B45_17180</name>
</gene>
<evidence type="ECO:0008006" key="3">
    <source>
        <dbReference type="Google" id="ProtNLM"/>
    </source>
</evidence>
<sequence>MARLKRIEGQVKGIMRMVDDGRYCPDILQQVAAMTAATDEVSLILLRSHINGCVRDAIEQHQGDESIEDLIAVVRKVIRR</sequence>
<dbReference type="Pfam" id="PF02583">
    <property type="entry name" value="Trns_repr_metal"/>
    <property type="match status" value="1"/>
</dbReference>
<comment type="caution">
    <text evidence="1">The sequence shown here is derived from an EMBL/GenBank/DDBJ whole genome shotgun (WGS) entry which is preliminary data.</text>
</comment>
<dbReference type="GO" id="GO:0045892">
    <property type="term" value="P:negative regulation of DNA-templated transcription"/>
    <property type="evidence" value="ECO:0007669"/>
    <property type="project" value="UniProtKB-ARBA"/>
</dbReference>
<dbReference type="Proteomes" id="UP000241848">
    <property type="component" value="Unassembled WGS sequence"/>
</dbReference>
<protein>
    <recommendedName>
        <fullName evidence="3">Transcriptional regulator</fullName>
    </recommendedName>
</protein>
<dbReference type="GO" id="GO:0003677">
    <property type="term" value="F:DNA binding"/>
    <property type="evidence" value="ECO:0007669"/>
    <property type="project" value="InterPro"/>
</dbReference>
<evidence type="ECO:0000313" key="1">
    <source>
        <dbReference type="EMBL" id="PSR19983.1"/>
    </source>
</evidence>
<dbReference type="InterPro" id="IPR038390">
    <property type="entry name" value="Metal_Tscrpt_repr_sf"/>
</dbReference>